<dbReference type="InterPro" id="IPR027849">
    <property type="entry name" value="DUF4434"/>
</dbReference>
<dbReference type="EMBL" id="AJYK02000083">
    <property type="protein sequence ID" value="OEF23853.1"/>
    <property type="molecule type" value="Genomic_DNA"/>
</dbReference>
<name>A0A1E5E086_9VIBR</name>
<dbReference type="Gene3D" id="3.20.20.80">
    <property type="entry name" value="Glycosidases"/>
    <property type="match status" value="1"/>
</dbReference>
<gene>
    <name evidence="2" type="ORF">A1QC_11035</name>
</gene>
<reference evidence="2 3" key="1">
    <citation type="journal article" date="2012" name="Science">
        <title>Ecological populations of bacteria act as socially cohesive units of antibiotic production and resistance.</title>
        <authorList>
            <person name="Cordero O.X."/>
            <person name="Wildschutte H."/>
            <person name="Kirkup B."/>
            <person name="Proehl S."/>
            <person name="Ngo L."/>
            <person name="Hussain F."/>
            <person name="Le Roux F."/>
            <person name="Mincer T."/>
            <person name="Polz M.F."/>
        </authorList>
    </citation>
    <scope>NUCLEOTIDE SEQUENCE [LARGE SCALE GENOMIC DNA]</scope>
    <source>
        <strain evidence="2 3">1S-45</strain>
    </source>
</reference>
<protein>
    <recommendedName>
        <fullName evidence="1">DUF4434 domain-containing protein</fullName>
    </recommendedName>
</protein>
<evidence type="ECO:0000313" key="2">
    <source>
        <dbReference type="EMBL" id="OEF23853.1"/>
    </source>
</evidence>
<keyword evidence="3" id="KW-1185">Reference proteome</keyword>
<sequence length="270" mass="31534">MNSGAFYQPLNQDLSISNKQWTQFSSQLNDENIRNVVSQWSRYGNEKFGGNTGWLSKRFEIMMNNGLVLWFGLYSDPDYFKAIHSDIRQQESYLMQYFVIMKDEYQYWQPWLTKNASSIEGLYFPLELSDYDFSTQAQRDQLNNILSSQLQYYQHPIMISLYMSGTISPTEMAEWIQQLINIGLYVFVQDGAGTGSLDDNLRLEYLDFLGCNVGKIVEIFKQKQESNVFAASKLTLDEYRQLRKMKICNTSVLFSLRYLPISNNPLELVN</sequence>
<evidence type="ECO:0000313" key="3">
    <source>
        <dbReference type="Proteomes" id="UP000094070"/>
    </source>
</evidence>
<dbReference type="eggNOG" id="ENOG502Z8FS">
    <property type="taxonomic scope" value="Bacteria"/>
</dbReference>
<organism evidence="2 3">
    <name type="scientific">Vibrio rumoiensis 1S-45</name>
    <dbReference type="NCBI Taxonomy" id="1188252"/>
    <lineage>
        <taxon>Bacteria</taxon>
        <taxon>Pseudomonadati</taxon>
        <taxon>Pseudomonadota</taxon>
        <taxon>Gammaproteobacteria</taxon>
        <taxon>Vibrionales</taxon>
        <taxon>Vibrionaceae</taxon>
        <taxon>Vibrio</taxon>
    </lineage>
</organism>
<dbReference type="RefSeq" id="WP_017026534.1">
    <property type="nucleotide sequence ID" value="NZ_AJYK02000083.1"/>
</dbReference>
<proteinExistence type="predicted"/>
<accession>A0A1E5E086</accession>
<comment type="caution">
    <text evidence="2">The sequence shown here is derived from an EMBL/GenBank/DDBJ whole genome shotgun (WGS) entry which is preliminary data.</text>
</comment>
<dbReference type="STRING" id="1188252.A1QC_11035"/>
<dbReference type="OrthoDB" id="7344472at2"/>
<dbReference type="Proteomes" id="UP000094070">
    <property type="component" value="Unassembled WGS sequence"/>
</dbReference>
<dbReference type="AlphaFoldDB" id="A0A1E5E086"/>
<dbReference type="Pfam" id="PF14488">
    <property type="entry name" value="DUF4434"/>
    <property type="match status" value="1"/>
</dbReference>
<feature type="domain" description="DUF4434" evidence="1">
    <location>
        <begin position="3"/>
        <end position="220"/>
    </location>
</feature>
<evidence type="ECO:0000259" key="1">
    <source>
        <dbReference type="Pfam" id="PF14488"/>
    </source>
</evidence>